<feature type="transmembrane region" description="Helical" evidence="1">
    <location>
        <begin position="81"/>
        <end position="102"/>
    </location>
</feature>
<protein>
    <recommendedName>
        <fullName evidence="4">Transmembrane protein</fullName>
    </recommendedName>
</protein>
<keyword evidence="3" id="KW-1185">Reference proteome</keyword>
<dbReference type="PANTHER" id="PTHR13568">
    <property type="entry name" value="FAM11A, B PROTEIN"/>
    <property type="match status" value="1"/>
</dbReference>
<dbReference type="InterPro" id="IPR019396">
    <property type="entry name" value="TM_Fragile-X-F-assoc"/>
</dbReference>
<proteinExistence type="predicted"/>
<reference evidence="2" key="1">
    <citation type="submission" date="2014-01" db="EMBL/GenBank/DDBJ databases">
        <authorList>
            <person name="Aslett M."/>
        </authorList>
    </citation>
    <scope>NUCLEOTIDE SEQUENCE</scope>
</reference>
<evidence type="ECO:0000256" key="1">
    <source>
        <dbReference type="SAM" id="Phobius"/>
    </source>
</evidence>
<evidence type="ECO:0000313" key="2">
    <source>
        <dbReference type="EMBL" id="CDW57585.1"/>
    </source>
</evidence>
<keyword evidence="1" id="KW-0472">Membrane</keyword>
<organism evidence="2 3">
    <name type="scientific">Trichuris trichiura</name>
    <name type="common">Whipworm</name>
    <name type="synonym">Trichocephalus trichiurus</name>
    <dbReference type="NCBI Taxonomy" id="36087"/>
    <lineage>
        <taxon>Eukaryota</taxon>
        <taxon>Metazoa</taxon>
        <taxon>Ecdysozoa</taxon>
        <taxon>Nematoda</taxon>
        <taxon>Enoplea</taxon>
        <taxon>Dorylaimia</taxon>
        <taxon>Trichinellida</taxon>
        <taxon>Trichuridae</taxon>
        <taxon>Trichuris</taxon>
    </lineage>
</organism>
<evidence type="ECO:0000313" key="3">
    <source>
        <dbReference type="Proteomes" id="UP000030665"/>
    </source>
</evidence>
<name>A0A077ZG13_TRITR</name>
<dbReference type="AlphaFoldDB" id="A0A077ZG13"/>
<feature type="transmembrane region" description="Helical" evidence="1">
    <location>
        <begin position="108"/>
        <end position="130"/>
    </location>
</feature>
<dbReference type="EMBL" id="HG806184">
    <property type="protein sequence ID" value="CDW57585.1"/>
    <property type="molecule type" value="Genomic_DNA"/>
</dbReference>
<sequence>MPLLSLTETIRLLGVTVFELWMQLAGALIFSVLLVLKMELGLPWSWCTVFSPLFVVSVLNTFFTLIVFLRQYFGEESVKLAAFRLITVGLLVGLTVTTEMVICLRLEFGSSLSHAVTLCPVYVLLFVLLFRSCLLQCA</sequence>
<keyword evidence="1" id="KW-1133">Transmembrane helix</keyword>
<feature type="transmembrane region" description="Helical" evidence="1">
    <location>
        <begin position="48"/>
        <end position="69"/>
    </location>
</feature>
<reference evidence="2" key="2">
    <citation type="submission" date="2014-03" db="EMBL/GenBank/DDBJ databases">
        <title>The whipworm genome and dual-species transcriptomics of an intimate host-pathogen interaction.</title>
        <authorList>
            <person name="Foth B.J."/>
            <person name="Tsai I.J."/>
            <person name="Reid A.J."/>
            <person name="Bancroft A.J."/>
            <person name="Nichol S."/>
            <person name="Tracey A."/>
            <person name="Holroyd N."/>
            <person name="Cotton J.A."/>
            <person name="Stanley E.J."/>
            <person name="Zarowiecki M."/>
            <person name="Liu J.Z."/>
            <person name="Huckvale T."/>
            <person name="Cooper P.J."/>
            <person name="Grencis R.K."/>
            <person name="Berriman M."/>
        </authorList>
    </citation>
    <scope>NUCLEOTIDE SEQUENCE [LARGE SCALE GENOMIC DNA]</scope>
</reference>
<dbReference type="Proteomes" id="UP000030665">
    <property type="component" value="Unassembled WGS sequence"/>
</dbReference>
<evidence type="ECO:0008006" key="4">
    <source>
        <dbReference type="Google" id="ProtNLM"/>
    </source>
</evidence>
<gene>
    <name evidence="2" type="ORF">TTRE_0000587701</name>
</gene>
<dbReference type="PANTHER" id="PTHR13568:SF9">
    <property type="entry name" value="TRANSMEMBRANE PROTEIN 203"/>
    <property type="match status" value="1"/>
</dbReference>
<keyword evidence="1" id="KW-0812">Transmembrane</keyword>
<dbReference type="STRING" id="36087.A0A077ZG13"/>
<feature type="transmembrane region" description="Helical" evidence="1">
    <location>
        <begin position="12"/>
        <end position="36"/>
    </location>
</feature>
<accession>A0A077ZG13</accession>
<dbReference type="OrthoDB" id="6234541at2759"/>